<dbReference type="EMBL" id="JBHHMI010000002">
    <property type="protein sequence ID" value="MFB5265751.1"/>
    <property type="molecule type" value="Genomic_DNA"/>
</dbReference>
<accession>A0ABV5ARF9</accession>
<dbReference type="RefSeq" id="WP_375353290.1">
    <property type="nucleotide sequence ID" value="NZ_JBHHMI010000002.1"/>
</dbReference>
<dbReference type="InterPro" id="IPR029044">
    <property type="entry name" value="Nucleotide-diphossugar_trans"/>
</dbReference>
<protein>
    <submittedName>
        <fullName evidence="4">Glycosyltransferase</fullName>
    </submittedName>
</protein>
<comment type="caution">
    <text evidence="4">The sequence shown here is derived from an EMBL/GenBank/DDBJ whole genome shotgun (WGS) entry which is preliminary data.</text>
</comment>
<evidence type="ECO:0000313" key="5">
    <source>
        <dbReference type="Proteomes" id="UP001580346"/>
    </source>
</evidence>
<name>A0ABV5ARF9_9BACL</name>
<dbReference type="CDD" id="cd04194">
    <property type="entry name" value="GT8_A4GalT_like"/>
    <property type="match status" value="1"/>
</dbReference>
<dbReference type="PANTHER" id="PTHR13778:SF47">
    <property type="entry name" value="LIPOPOLYSACCHARIDE 1,3-GALACTOSYLTRANSFERASE"/>
    <property type="match status" value="1"/>
</dbReference>
<evidence type="ECO:0000256" key="3">
    <source>
        <dbReference type="ARBA" id="ARBA00022723"/>
    </source>
</evidence>
<dbReference type="SUPFAM" id="SSF53448">
    <property type="entry name" value="Nucleotide-diphospho-sugar transferases"/>
    <property type="match status" value="1"/>
</dbReference>
<keyword evidence="3" id="KW-0479">Metal-binding</keyword>
<keyword evidence="5" id="KW-1185">Reference proteome</keyword>
<dbReference type="InterPro" id="IPR002495">
    <property type="entry name" value="Glyco_trans_8"/>
</dbReference>
<dbReference type="Proteomes" id="UP001580346">
    <property type="component" value="Unassembled WGS sequence"/>
</dbReference>
<sequence>MVELVLALNDRSGKYAQHAAVVLASIFSNTQQTVNVHILHDETLTEENKFKLAQLTKGFNHNIYFYFVSIPEDMLQASAQVHKIDHWTMASMYRLLLPNIIQAERVLYLDCDIWVNMDIDELWSTDLGEHYLGAVLDQGSNLDEYFLSMGLNGAVYFNSGVILFHLDNIRSKETWYDELLYFLRNYPATTMPDQDALNFMYSSNYMQLDQRFNTFVHEGLDTDNKIMHFAGEDNKWWTDHSPSAPLYNSFLAMTPWAGAFTSAPAAYPKSEPAAPIIQPVEVQPMDIRLPAHPIPVHPVTFQPQIPATPVRRKRRRSLRVRLRPRLRKKRTTRGRYRSIRRVKRIKRQFLLRRKALKSLVKRVQIVRKKRSS</sequence>
<dbReference type="InterPro" id="IPR050748">
    <property type="entry name" value="Glycosyltrans_8_dom-fam"/>
</dbReference>
<proteinExistence type="predicted"/>
<dbReference type="Gene3D" id="3.90.550.10">
    <property type="entry name" value="Spore Coat Polysaccharide Biosynthesis Protein SpsA, Chain A"/>
    <property type="match status" value="1"/>
</dbReference>
<keyword evidence="1" id="KW-0328">Glycosyltransferase</keyword>
<dbReference type="Pfam" id="PF01501">
    <property type="entry name" value="Glyco_transf_8"/>
    <property type="match status" value="1"/>
</dbReference>
<keyword evidence="2" id="KW-0808">Transferase</keyword>
<gene>
    <name evidence="4" type="ORF">ACE41H_02980</name>
</gene>
<dbReference type="PANTHER" id="PTHR13778">
    <property type="entry name" value="GLYCOSYLTRANSFERASE 8 DOMAIN-CONTAINING PROTEIN"/>
    <property type="match status" value="1"/>
</dbReference>
<evidence type="ECO:0000256" key="1">
    <source>
        <dbReference type="ARBA" id="ARBA00022676"/>
    </source>
</evidence>
<reference evidence="4 5" key="1">
    <citation type="submission" date="2024-09" db="EMBL/GenBank/DDBJ databases">
        <title>Paenibacillus zeirhizospherea sp. nov., isolated from surface of the maize (Zea mays) roots in a horticulture field, Hungary.</title>
        <authorList>
            <person name="Marton D."/>
            <person name="Farkas M."/>
            <person name="Bedics A."/>
            <person name="Toth E."/>
            <person name="Tancsics A."/>
            <person name="Boka K."/>
            <person name="Maroti G."/>
            <person name="Kriszt B."/>
            <person name="Cserhati M."/>
        </authorList>
    </citation>
    <scope>NUCLEOTIDE SEQUENCE [LARGE SCALE GENOMIC DNA]</scope>
    <source>
        <strain evidence="4 5">KCTC 33519</strain>
    </source>
</reference>
<organism evidence="4 5">
    <name type="scientific">Paenibacillus enshidis</name>
    <dbReference type="NCBI Taxonomy" id="1458439"/>
    <lineage>
        <taxon>Bacteria</taxon>
        <taxon>Bacillati</taxon>
        <taxon>Bacillota</taxon>
        <taxon>Bacilli</taxon>
        <taxon>Bacillales</taxon>
        <taxon>Paenibacillaceae</taxon>
        <taxon>Paenibacillus</taxon>
    </lineage>
</organism>
<evidence type="ECO:0000256" key="2">
    <source>
        <dbReference type="ARBA" id="ARBA00022679"/>
    </source>
</evidence>
<evidence type="ECO:0000313" key="4">
    <source>
        <dbReference type="EMBL" id="MFB5265751.1"/>
    </source>
</evidence>